<dbReference type="RefSeq" id="WP_162005280.1">
    <property type="nucleotide sequence ID" value="NZ_BKZW01000001.1"/>
</dbReference>
<organism evidence="1 2">
    <name type="scientific">Dictyobacter vulcani</name>
    <dbReference type="NCBI Taxonomy" id="2607529"/>
    <lineage>
        <taxon>Bacteria</taxon>
        <taxon>Bacillati</taxon>
        <taxon>Chloroflexota</taxon>
        <taxon>Ktedonobacteria</taxon>
        <taxon>Ktedonobacterales</taxon>
        <taxon>Dictyobacteraceae</taxon>
        <taxon>Dictyobacter</taxon>
    </lineage>
</organism>
<keyword evidence="2" id="KW-1185">Reference proteome</keyword>
<dbReference type="AlphaFoldDB" id="A0A5J4KH61"/>
<reference evidence="1 2" key="1">
    <citation type="submission" date="2019-10" db="EMBL/GenBank/DDBJ databases">
        <title>Dictyobacter vulcani sp. nov., within the class Ktedonobacteria, isolated from soil of volcanic Mt. Zao.</title>
        <authorList>
            <person name="Zheng Y."/>
            <person name="Wang C.M."/>
            <person name="Sakai Y."/>
            <person name="Abe K."/>
            <person name="Yokota A."/>
            <person name="Yabe S."/>
        </authorList>
    </citation>
    <scope>NUCLEOTIDE SEQUENCE [LARGE SCALE GENOMIC DNA]</scope>
    <source>
        <strain evidence="1 2">W12</strain>
    </source>
</reference>
<comment type="caution">
    <text evidence="1">The sequence shown here is derived from an EMBL/GenBank/DDBJ whole genome shotgun (WGS) entry which is preliminary data.</text>
</comment>
<evidence type="ECO:0000313" key="2">
    <source>
        <dbReference type="Proteomes" id="UP000326912"/>
    </source>
</evidence>
<dbReference type="Proteomes" id="UP000326912">
    <property type="component" value="Unassembled WGS sequence"/>
</dbReference>
<name>A0A5J4KH61_9CHLR</name>
<proteinExistence type="predicted"/>
<evidence type="ECO:0000313" key="1">
    <source>
        <dbReference type="EMBL" id="GER89068.1"/>
    </source>
</evidence>
<gene>
    <name evidence="1" type="ORF">KDW_32300</name>
</gene>
<dbReference type="EMBL" id="BKZW01000001">
    <property type="protein sequence ID" value="GER89068.1"/>
    <property type="molecule type" value="Genomic_DNA"/>
</dbReference>
<sequence length="57" mass="6506">MKILDAFLDTLYLNVNQTNASYKVIKKKLPDGLKLKLQQLKDQAQEESEDFSFSLSG</sequence>
<protein>
    <submittedName>
        <fullName evidence="1">Uncharacterized protein</fullName>
    </submittedName>
</protein>
<accession>A0A5J4KH61</accession>